<dbReference type="PANTHER" id="PTHR34405">
    <property type="entry name" value="CRISPR-ASSOCIATED ENDORIBONUCLEASE CAS2"/>
    <property type="match status" value="1"/>
</dbReference>
<evidence type="ECO:0000256" key="5">
    <source>
        <dbReference type="ARBA" id="ARBA00022759"/>
    </source>
</evidence>
<evidence type="ECO:0000256" key="8">
    <source>
        <dbReference type="ARBA" id="ARBA00023118"/>
    </source>
</evidence>
<evidence type="ECO:0000256" key="9">
    <source>
        <dbReference type="HAMAP-Rule" id="MF_01471"/>
    </source>
</evidence>
<proteinExistence type="inferred from homology"/>
<keyword evidence="6 9" id="KW-0378">Hydrolase</keyword>
<evidence type="ECO:0000256" key="1">
    <source>
        <dbReference type="ARBA" id="ARBA00001946"/>
    </source>
</evidence>
<dbReference type="GO" id="GO:0043571">
    <property type="term" value="P:maintenance of CRISPR repeat elements"/>
    <property type="evidence" value="ECO:0007669"/>
    <property type="project" value="UniProtKB-UniRule"/>
</dbReference>
<dbReference type="Gene3D" id="3.30.70.240">
    <property type="match status" value="1"/>
</dbReference>
<sequence>MIHTEPISQVFYIAVYDITNQKRLPKVLKTFRKYMNWVQNSAFEGELTAKQFQSLKDELLEIINKEKDSIIFYYAEEQKHIGKKILGVEKNEITQFF</sequence>
<dbReference type="PANTHER" id="PTHR34405:SF1">
    <property type="entry name" value="CRISPR-ASSOCIATED ENDORIBONUCLEASE CAS2"/>
    <property type="match status" value="1"/>
</dbReference>
<evidence type="ECO:0000256" key="3">
    <source>
        <dbReference type="ARBA" id="ARBA00022722"/>
    </source>
</evidence>
<dbReference type="NCBIfam" id="TIGR01573">
    <property type="entry name" value="cas2"/>
    <property type="match status" value="1"/>
</dbReference>
<comment type="cofactor">
    <cofactor evidence="1 9">
        <name>Mg(2+)</name>
        <dbReference type="ChEBI" id="CHEBI:18420"/>
    </cofactor>
</comment>
<name>I0AIW2_IGNAJ</name>
<comment type="function">
    <text evidence="9">CRISPR (clustered regularly interspaced short palindromic repeat), is an adaptive immune system that provides protection against mobile genetic elements (viruses, transposable elements and conjugative plasmids). CRISPR clusters contain sequences complementary to antecedent mobile elements and target invading nucleic acids. CRISPR clusters are transcribed and processed into CRISPR RNA (crRNA). Functions as a ssRNA-specific endoribonuclease. Involved in the integration of spacer DNA into the CRISPR cassette.</text>
</comment>
<evidence type="ECO:0000313" key="11">
    <source>
        <dbReference type="Proteomes" id="UP000007394"/>
    </source>
</evidence>
<comment type="similarity">
    <text evidence="2 9">Belongs to the CRISPR-associated endoribonuclease Cas2 protein family.</text>
</comment>
<dbReference type="EMBL" id="CP003418">
    <property type="protein sequence ID" value="AFH48919.1"/>
    <property type="molecule type" value="Genomic_DNA"/>
</dbReference>
<reference evidence="10 11" key="1">
    <citation type="journal article" date="2012" name="Front. Microbiol.">
        <title>Complete genome of Ignavibacterium album, a metabolically versatile, flagellated, facultative anaerobe from the phylum Chlorobi.</title>
        <authorList>
            <person name="Liu Z."/>
            <person name="Frigaard N.-U."/>
            <person name="Vogl K."/>
            <person name="Iino T."/>
            <person name="Ohkuma M."/>
            <person name="Overmann J."/>
            <person name="Bryant D.A."/>
        </authorList>
    </citation>
    <scope>NUCLEOTIDE SEQUENCE [LARGE SCALE GENOMIC DNA]</scope>
    <source>
        <strain evidence="11">DSM 19864 / JCM 16511 / NBRC 101810 / Mat9-16</strain>
    </source>
</reference>
<keyword evidence="7 9" id="KW-0460">Magnesium</keyword>
<gene>
    <name evidence="9" type="primary">cas2</name>
    <name evidence="10" type="ordered locus">IALB_1208</name>
</gene>
<dbReference type="GO" id="GO:0016787">
    <property type="term" value="F:hydrolase activity"/>
    <property type="evidence" value="ECO:0007669"/>
    <property type="project" value="UniProtKB-KW"/>
</dbReference>
<keyword evidence="4 9" id="KW-0479">Metal-binding</keyword>
<keyword evidence="5 9" id="KW-0255">Endonuclease</keyword>
<dbReference type="GO" id="GO:0004521">
    <property type="term" value="F:RNA endonuclease activity"/>
    <property type="evidence" value="ECO:0007669"/>
    <property type="project" value="InterPro"/>
</dbReference>
<dbReference type="STRING" id="945713.IALB_1208"/>
<dbReference type="KEGG" id="ial:IALB_1208"/>
<accession>I0AIW2</accession>
<dbReference type="SUPFAM" id="SSF143430">
    <property type="entry name" value="TTP0101/SSO1404-like"/>
    <property type="match status" value="1"/>
</dbReference>
<keyword evidence="8 9" id="KW-0051">Antiviral defense</keyword>
<dbReference type="GO" id="GO:0051607">
    <property type="term" value="P:defense response to virus"/>
    <property type="evidence" value="ECO:0007669"/>
    <property type="project" value="UniProtKB-UniRule"/>
</dbReference>
<organism evidence="10 11">
    <name type="scientific">Ignavibacterium album (strain DSM 19864 / JCM 16511 / NBRC 101810 / Mat9-16)</name>
    <dbReference type="NCBI Taxonomy" id="945713"/>
    <lineage>
        <taxon>Bacteria</taxon>
        <taxon>Pseudomonadati</taxon>
        <taxon>Ignavibacteriota</taxon>
        <taxon>Ignavibacteria</taxon>
        <taxon>Ignavibacteriales</taxon>
        <taxon>Ignavibacteriaceae</taxon>
        <taxon>Ignavibacterium</taxon>
    </lineage>
</organism>
<dbReference type="Pfam" id="PF09827">
    <property type="entry name" value="CRISPR_Cas2"/>
    <property type="match status" value="1"/>
</dbReference>
<dbReference type="InterPro" id="IPR019199">
    <property type="entry name" value="Virulence_VapD/CRISPR_Cas2"/>
</dbReference>
<dbReference type="Proteomes" id="UP000007394">
    <property type="component" value="Chromosome"/>
</dbReference>
<keyword evidence="11" id="KW-1185">Reference proteome</keyword>
<keyword evidence="3 9" id="KW-0540">Nuclease</keyword>
<evidence type="ECO:0000313" key="10">
    <source>
        <dbReference type="EMBL" id="AFH48919.1"/>
    </source>
</evidence>
<dbReference type="eggNOG" id="COG1343">
    <property type="taxonomic scope" value="Bacteria"/>
</dbReference>
<evidence type="ECO:0000256" key="6">
    <source>
        <dbReference type="ARBA" id="ARBA00022801"/>
    </source>
</evidence>
<dbReference type="HAMAP" id="MF_01471">
    <property type="entry name" value="Cas2"/>
    <property type="match status" value="1"/>
</dbReference>
<dbReference type="EC" id="3.1.-.-" evidence="9"/>
<dbReference type="AlphaFoldDB" id="I0AIW2"/>
<dbReference type="CDD" id="cd09725">
    <property type="entry name" value="Cas2_I_II_III"/>
    <property type="match status" value="1"/>
</dbReference>
<evidence type="ECO:0000256" key="7">
    <source>
        <dbReference type="ARBA" id="ARBA00022842"/>
    </source>
</evidence>
<dbReference type="InterPro" id="IPR021127">
    <property type="entry name" value="CRISPR_associated_Cas2"/>
</dbReference>
<feature type="binding site" evidence="9">
    <location>
        <position position="17"/>
    </location>
    <ligand>
        <name>Mg(2+)</name>
        <dbReference type="ChEBI" id="CHEBI:18420"/>
        <note>catalytic</note>
    </ligand>
</feature>
<protein>
    <recommendedName>
        <fullName evidence="9">CRISPR-associated endoribonuclease Cas2</fullName>
        <ecNumber evidence="9">3.1.-.-</ecNumber>
    </recommendedName>
</protein>
<evidence type="ECO:0000256" key="4">
    <source>
        <dbReference type="ARBA" id="ARBA00022723"/>
    </source>
</evidence>
<dbReference type="RefSeq" id="WP_014560074.1">
    <property type="nucleotide sequence ID" value="NC_017464.1"/>
</dbReference>
<comment type="subunit">
    <text evidence="9">Homodimer, forms a heterotetramer with a Cas1 homodimer.</text>
</comment>
<evidence type="ECO:0000256" key="2">
    <source>
        <dbReference type="ARBA" id="ARBA00009959"/>
    </source>
</evidence>
<dbReference type="HOGENOM" id="CLU_161124_0_1_10"/>
<dbReference type="GO" id="GO:0046872">
    <property type="term" value="F:metal ion binding"/>
    <property type="evidence" value="ECO:0007669"/>
    <property type="project" value="UniProtKB-UniRule"/>
</dbReference>